<dbReference type="GO" id="GO:0000105">
    <property type="term" value="P:L-histidine biosynthetic process"/>
    <property type="evidence" value="ECO:0007669"/>
    <property type="project" value="UniProtKB-UniRule"/>
</dbReference>
<protein>
    <recommendedName>
        <fullName evidence="9 11">1-(5-phosphoribosyl)-5-[(5-phosphoribosylamino)methylideneamino] imidazole-4-carboxamide isomerase</fullName>
        <ecNumber evidence="9 11">5.3.1.16</ecNumber>
    </recommendedName>
    <alternativeName>
        <fullName evidence="9">Phosphoribosylformimino-5-aminoimidazole carboxamide ribotide isomerase</fullName>
    </alternativeName>
</protein>
<dbReference type="InterPro" id="IPR013785">
    <property type="entry name" value="Aldolase_TIM"/>
</dbReference>
<dbReference type="CDD" id="cd04732">
    <property type="entry name" value="HisA"/>
    <property type="match status" value="1"/>
</dbReference>
<evidence type="ECO:0000256" key="1">
    <source>
        <dbReference type="ARBA" id="ARBA00000901"/>
    </source>
</evidence>
<gene>
    <name evidence="9" type="primary">hisA</name>
    <name evidence="12" type="ORF">GGQ74_001024</name>
</gene>
<dbReference type="EC" id="5.3.1.16" evidence="9 11"/>
<organism evidence="12 13">
    <name type="scientific">Desulfobaculum xiamenense</name>
    <dbReference type="NCBI Taxonomy" id="995050"/>
    <lineage>
        <taxon>Bacteria</taxon>
        <taxon>Pseudomonadati</taxon>
        <taxon>Thermodesulfobacteriota</taxon>
        <taxon>Desulfovibrionia</taxon>
        <taxon>Desulfovibrionales</taxon>
        <taxon>Desulfovibrionaceae</taxon>
        <taxon>Desulfobaculum</taxon>
    </lineage>
</organism>
<dbReference type="GO" id="GO:0003949">
    <property type="term" value="F:1-(5-phosphoribosyl)-5-[(5-phosphoribosylamino)methylideneamino]imidazole-4-carboxamide isomerase activity"/>
    <property type="evidence" value="ECO:0007669"/>
    <property type="project" value="UniProtKB-UniRule"/>
</dbReference>
<evidence type="ECO:0000313" key="13">
    <source>
        <dbReference type="Proteomes" id="UP000580856"/>
    </source>
</evidence>
<evidence type="ECO:0000256" key="5">
    <source>
        <dbReference type="ARBA" id="ARBA00022490"/>
    </source>
</evidence>
<dbReference type="SUPFAM" id="SSF51366">
    <property type="entry name" value="Ribulose-phoshate binding barrel"/>
    <property type="match status" value="1"/>
</dbReference>
<dbReference type="NCBIfam" id="NF010112">
    <property type="entry name" value="PRK13585.1"/>
    <property type="match status" value="1"/>
</dbReference>
<proteinExistence type="inferred from homology"/>
<dbReference type="InterPro" id="IPR006062">
    <property type="entry name" value="His_biosynth"/>
</dbReference>
<evidence type="ECO:0000256" key="6">
    <source>
        <dbReference type="ARBA" id="ARBA00022605"/>
    </source>
</evidence>
<evidence type="ECO:0000256" key="11">
    <source>
        <dbReference type="RuleBase" id="RU003658"/>
    </source>
</evidence>
<dbReference type="GO" id="GO:0000162">
    <property type="term" value="P:L-tryptophan biosynthetic process"/>
    <property type="evidence" value="ECO:0007669"/>
    <property type="project" value="TreeGrafter"/>
</dbReference>
<keyword evidence="7 9" id="KW-0368">Histidine biosynthesis</keyword>
<comment type="similarity">
    <text evidence="4 9 10">Belongs to the HisA/HisF family.</text>
</comment>
<dbReference type="HAMAP" id="MF_01014">
    <property type="entry name" value="HisA"/>
    <property type="match status" value="1"/>
</dbReference>
<dbReference type="RefSeq" id="WP_167940444.1">
    <property type="nucleotide sequence ID" value="NZ_JAATJA010000001.1"/>
</dbReference>
<keyword evidence="13" id="KW-1185">Reference proteome</keyword>
<evidence type="ECO:0000256" key="3">
    <source>
        <dbReference type="ARBA" id="ARBA00005133"/>
    </source>
</evidence>
<dbReference type="Proteomes" id="UP000580856">
    <property type="component" value="Unassembled WGS sequence"/>
</dbReference>
<keyword evidence="5 9" id="KW-0963">Cytoplasm</keyword>
<evidence type="ECO:0000256" key="2">
    <source>
        <dbReference type="ARBA" id="ARBA00004496"/>
    </source>
</evidence>
<accession>A0A846QQ96</accession>
<dbReference type="EMBL" id="JAATJA010000001">
    <property type="protein sequence ID" value="NJB67384.1"/>
    <property type="molecule type" value="Genomic_DNA"/>
</dbReference>
<evidence type="ECO:0000256" key="8">
    <source>
        <dbReference type="ARBA" id="ARBA00023235"/>
    </source>
</evidence>
<keyword evidence="8 9" id="KW-0413">Isomerase</keyword>
<keyword evidence="6 9" id="KW-0028">Amino-acid biosynthesis</keyword>
<dbReference type="AlphaFoldDB" id="A0A846QQ96"/>
<name>A0A846QQ96_9BACT</name>
<dbReference type="NCBIfam" id="TIGR00007">
    <property type="entry name" value="1-(5-phosphoribosyl)-5-[(5-phosphoribosylamino)methylideneamino]imidazole-4-carboxamide isomerase"/>
    <property type="match status" value="1"/>
</dbReference>
<evidence type="ECO:0000313" key="12">
    <source>
        <dbReference type="EMBL" id="NJB67384.1"/>
    </source>
</evidence>
<dbReference type="Pfam" id="PF00977">
    <property type="entry name" value="His_biosynth"/>
    <property type="match status" value="1"/>
</dbReference>
<evidence type="ECO:0000256" key="4">
    <source>
        <dbReference type="ARBA" id="ARBA00009667"/>
    </source>
</evidence>
<comment type="pathway">
    <text evidence="3 9 11">Amino-acid biosynthesis; L-histidine biosynthesis; L-histidine from 5-phospho-alpha-D-ribose 1-diphosphate: step 4/9.</text>
</comment>
<dbReference type="InterPro" id="IPR006063">
    <property type="entry name" value="HisA_bact_arch"/>
</dbReference>
<sequence>MIVFPAVDIKDGKCVRLKQGLADQVTVFNDDPVDAARHWQSRGARYLHVIDLDGAFDGHPANRDLIRDICSALSIPVQLGGGIRDIETTRSYIDAGVTRLIIGTMALENQDLFGELCATFPGHIGVSLDAVDGRLKTKGWVEDSGQTVFDVIPRLEAQGASFIIYTDISRDGMQSGVNVAALERLCEATSLPVIAAGGVATMADIRNLHPLCGKGLQGAITGKAVYDGTLDLEEANRWIDAQA</sequence>
<comment type="subcellular location">
    <subcellularLocation>
        <location evidence="2 9 11">Cytoplasm</location>
    </subcellularLocation>
</comment>
<feature type="active site" description="Proton acceptor" evidence="9">
    <location>
        <position position="8"/>
    </location>
</feature>
<dbReference type="PANTHER" id="PTHR43090">
    <property type="entry name" value="1-(5-PHOSPHORIBOSYL)-5-[(5-PHOSPHORIBOSYLAMINO)METHYLIDENEAMINO] IMIDAZOLE-4-CARBOXAMIDE ISOMERASE"/>
    <property type="match status" value="1"/>
</dbReference>
<comment type="catalytic activity">
    <reaction evidence="1 9 11">
        <text>1-(5-phospho-beta-D-ribosyl)-5-[(5-phospho-beta-D-ribosylamino)methylideneamino]imidazole-4-carboxamide = 5-[(5-phospho-1-deoxy-D-ribulos-1-ylimino)methylamino]-1-(5-phospho-beta-D-ribosyl)imidazole-4-carboxamide</text>
        <dbReference type="Rhea" id="RHEA:15469"/>
        <dbReference type="ChEBI" id="CHEBI:58435"/>
        <dbReference type="ChEBI" id="CHEBI:58525"/>
        <dbReference type="EC" id="5.3.1.16"/>
    </reaction>
</comment>
<dbReference type="GO" id="GO:0005737">
    <property type="term" value="C:cytoplasm"/>
    <property type="evidence" value="ECO:0007669"/>
    <property type="project" value="UniProtKB-SubCell"/>
</dbReference>
<dbReference type="FunFam" id="3.20.20.70:FF:000009">
    <property type="entry name" value="1-(5-phosphoribosyl)-5-[(5-phosphoribosylamino)methylideneamino] imidazole-4-carboxamide isomerase"/>
    <property type="match status" value="1"/>
</dbReference>
<dbReference type="InterPro" id="IPR023016">
    <property type="entry name" value="HisA/PriA"/>
</dbReference>
<dbReference type="InterPro" id="IPR011060">
    <property type="entry name" value="RibuloseP-bd_barrel"/>
</dbReference>
<feature type="active site" description="Proton donor" evidence="9">
    <location>
        <position position="129"/>
    </location>
</feature>
<evidence type="ECO:0000256" key="10">
    <source>
        <dbReference type="RuleBase" id="RU003657"/>
    </source>
</evidence>
<evidence type="ECO:0000256" key="9">
    <source>
        <dbReference type="HAMAP-Rule" id="MF_01014"/>
    </source>
</evidence>
<dbReference type="Gene3D" id="3.20.20.70">
    <property type="entry name" value="Aldolase class I"/>
    <property type="match status" value="1"/>
</dbReference>
<dbReference type="PANTHER" id="PTHR43090:SF2">
    <property type="entry name" value="1-(5-PHOSPHORIBOSYL)-5-[(5-PHOSPHORIBOSYLAMINO)METHYLIDENEAMINO] IMIDAZOLE-4-CARBOXAMIDE ISOMERASE"/>
    <property type="match status" value="1"/>
</dbReference>
<dbReference type="UniPathway" id="UPA00031">
    <property type="reaction ID" value="UER00009"/>
</dbReference>
<comment type="caution">
    <text evidence="12">The sequence shown here is derived from an EMBL/GenBank/DDBJ whole genome shotgun (WGS) entry which is preliminary data.</text>
</comment>
<dbReference type="InterPro" id="IPR044524">
    <property type="entry name" value="Isoase_HisA-like"/>
</dbReference>
<reference evidence="12 13" key="1">
    <citation type="submission" date="2020-03" db="EMBL/GenBank/DDBJ databases">
        <title>Genomic Encyclopedia of Type Strains, Phase IV (KMG-IV): sequencing the most valuable type-strain genomes for metagenomic binning, comparative biology and taxonomic classification.</title>
        <authorList>
            <person name="Goeker M."/>
        </authorList>
    </citation>
    <scope>NUCLEOTIDE SEQUENCE [LARGE SCALE GENOMIC DNA]</scope>
    <source>
        <strain evidence="12 13">DSM 24233</strain>
    </source>
</reference>
<evidence type="ECO:0000256" key="7">
    <source>
        <dbReference type="ARBA" id="ARBA00023102"/>
    </source>
</evidence>